<dbReference type="InterPro" id="IPR045623">
    <property type="entry name" value="LigXa_C"/>
</dbReference>
<keyword evidence="2" id="KW-0479">Metal-binding</keyword>
<dbReference type="SUPFAM" id="SSF55961">
    <property type="entry name" value="Bet v1-like"/>
    <property type="match status" value="1"/>
</dbReference>
<dbReference type="PROSITE" id="PS51296">
    <property type="entry name" value="RIESKE"/>
    <property type="match status" value="1"/>
</dbReference>
<sequence>MLTPEENDLLCRVEGDAPMGQMMRRHWIPALMSEELVTDGKPVRVRLMGEDLVAFRDSDGKVGLLDEFCPHRGPSLVYGRNEQCGLRCLYHGWKFDVAGNVVEMPSEPADSPLKKKARIKSYPTEETGGFVWTYMGPPEEMPAFERPPFAPDDETPISIAKVKVPCNWAQIQEGQIDSAHSSSLHSTDMVPARVESAGANDKNWTRPSTDKAPRMITQVTPYGFRYVALRRPIKDARTHDYARVTVYVAPFISLIPPNSSYNVASIVVPADDESSWFYFLSWGGEACVGTEQWRQFNRLVMGEDIDSNYNSKRTLENDFQQDRELMKNGSFTGLPGIPNQDIAMWVSMGKIADRSRDTLGASDFAVVEFRRLMVNAVKQFRDGKAGPIGISNPHIPQVEISSYQGIIAKGTDWLTLGTKEIERKLLNSSTDKAAS</sequence>
<proteinExistence type="predicted"/>
<evidence type="ECO:0000259" key="6">
    <source>
        <dbReference type="PROSITE" id="PS51296"/>
    </source>
</evidence>
<organism evidence="7 8">
    <name type="scientific">Sneathiella sedimenti</name>
    <dbReference type="NCBI Taxonomy" id="2816034"/>
    <lineage>
        <taxon>Bacteria</taxon>
        <taxon>Pseudomonadati</taxon>
        <taxon>Pseudomonadota</taxon>
        <taxon>Alphaproteobacteria</taxon>
        <taxon>Sneathiellales</taxon>
        <taxon>Sneathiellaceae</taxon>
        <taxon>Sneathiella</taxon>
    </lineage>
</organism>
<feature type="domain" description="Rieske" evidence="6">
    <location>
        <begin position="27"/>
        <end position="133"/>
    </location>
</feature>
<dbReference type="PROSITE" id="PS00570">
    <property type="entry name" value="RING_HYDROXYL_ALPHA"/>
    <property type="match status" value="1"/>
</dbReference>
<reference evidence="7 8" key="1">
    <citation type="submission" date="2021-03" db="EMBL/GenBank/DDBJ databases">
        <title>Sneathiella sp. CAU 1612 isolated from Kang Won-do.</title>
        <authorList>
            <person name="Kim W."/>
        </authorList>
    </citation>
    <scope>NUCLEOTIDE SEQUENCE [LARGE SCALE GENOMIC DNA]</scope>
    <source>
        <strain evidence="7 8">CAU 1612</strain>
    </source>
</reference>
<evidence type="ECO:0000256" key="5">
    <source>
        <dbReference type="ARBA" id="ARBA00023014"/>
    </source>
</evidence>
<evidence type="ECO:0000256" key="4">
    <source>
        <dbReference type="ARBA" id="ARBA00023004"/>
    </source>
</evidence>
<dbReference type="InterPro" id="IPR015881">
    <property type="entry name" value="ARHD_Rieske_2Fe_2S"/>
</dbReference>
<comment type="caution">
    <text evidence="7">The sequence shown here is derived from an EMBL/GenBank/DDBJ whole genome shotgun (WGS) entry which is preliminary data.</text>
</comment>
<evidence type="ECO:0000256" key="3">
    <source>
        <dbReference type="ARBA" id="ARBA00023002"/>
    </source>
</evidence>
<keyword evidence="5" id="KW-0411">Iron-sulfur</keyword>
<dbReference type="InterPro" id="IPR017941">
    <property type="entry name" value="Rieske_2Fe-2S"/>
</dbReference>
<dbReference type="Pfam" id="PF19301">
    <property type="entry name" value="LigXa_C"/>
    <property type="match status" value="1"/>
</dbReference>
<evidence type="ECO:0000256" key="1">
    <source>
        <dbReference type="ARBA" id="ARBA00022714"/>
    </source>
</evidence>
<gene>
    <name evidence="7" type="ORF">J0X12_06460</name>
</gene>
<accession>A0ABS3F407</accession>
<evidence type="ECO:0000313" key="7">
    <source>
        <dbReference type="EMBL" id="MBO0333245.1"/>
    </source>
</evidence>
<dbReference type="EMBL" id="JAFLNC010000002">
    <property type="protein sequence ID" value="MBO0333245.1"/>
    <property type="molecule type" value="Genomic_DNA"/>
</dbReference>
<dbReference type="Proteomes" id="UP000664761">
    <property type="component" value="Unassembled WGS sequence"/>
</dbReference>
<protein>
    <submittedName>
        <fullName evidence="7">Rieske 2Fe-2S domain-containing protein</fullName>
    </submittedName>
</protein>
<dbReference type="InterPro" id="IPR050584">
    <property type="entry name" value="Cholesterol_7-desaturase"/>
</dbReference>
<name>A0ABS3F407_9PROT</name>
<dbReference type="RefSeq" id="WP_207043407.1">
    <property type="nucleotide sequence ID" value="NZ_JAFLNC010000002.1"/>
</dbReference>
<keyword evidence="8" id="KW-1185">Reference proteome</keyword>
<dbReference type="PANTHER" id="PTHR21266:SF59">
    <property type="entry name" value="BLR4922 PROTEIN"/>
    <property type="match status" value="1"/>
</dbReference>
<keyword evidence="4" id="KW-0408">Iron</keyword>
<dbReference type="Gene3D" id="2.102.10.10">
    <property type="entry name" value="Rieske [2Fe-2S] iron-sulphur domain"/>
    <property type="match status" value="1"/>
</dbReference>
<dbReference type="SUPFAM" id="SSF50022">
    <property type="entry name" value="ISP domain"/>
    <property type="match status" value="1"/>
</dbReference>
<dbReference type="Pfam" id="PF00355">
    <property type="entry name" value="Rieske"/>
    <property type="match status" value="1"/>
</dbReference>
<evidence type="ECO:0000256" key="2">
    <source>
        <dbReference type="ARBA" id="ARBA00022723"/>
    </source>
</evidence>
<dbReference type="PANTHER" id="PTHR21266">
    <property type="entry name" value="IRON-SULFUR DOMAIN CONTAINING PROTEIN"/>
    <property type="match status" value="1"/>
</dbReference>
<keyword evidence="1" id="KW-0001">2Fe-2S</keyword>
<dbReference type="InterPro" id="IPR036922">
    <property type="entry name" value="Rieske_2Fe-2S_sf"/>
</dbReference>
<keyword evidence="3" id="KW-0560">Oxidoreductase</keyword>
<dbReference type="CDD" id="cd03479">
    <property type="entry name" value="Rieske_RO_Alpha_PhDO_like"/>
    <property type="match status" value="1"/>
</dbReference>
<evidence type="ECO:0000313" key="8">
    <source>
        <dbReference type="Proteomes" id="UP000664761"/>
    </source>
</evidence>